<accession>A0A401H927</accession>
<name>A0A401H927_AERPX</name>
<dbReference type="EMBL" id="BDMD01000028">
    <property type="protein sequence ID" value="GBF08842.1"/>
    <property type="molecule type" value="Genomic_DNA"/>
</dbReference>
<gene>
    <name evidence="2" type="ORF">apy_05670</name>
</gene>
<dbReference type="PANTHER" id="PTHR37169:SF1">
    <property type="entry name" value="CRISPR SYSTEM ENDORIBONUCLEASE CSX1"/>
    <property type="match status" value="1"/>
</dbReference>
<dbReference type="Proteomes" id="UP000291213">
    <property type="component" value="Unassembled WGS sequence"/>
</dbReference>
<reference evidence="2 3" key="1">
    <citation type="submission" date="2017-02" db="EMBL/GenBank/DDBJ databases">
        <title>isolation and characterization of a novel temperate virus Aeropyrum globular virus 1 infecting hyperthermophilic archaeon Aeropyrum.</title>
        <authorList>
            <person name="Yumiya M."/>
            <person name="Yoshida T."/>
            <person name="Sako Y."/>
        </authorList>
    </citation>
    <scope>NUCLEOTIDE SEQUENCE [LARGE SCALE GENOMIC DNA]</scope>
    <source>
        <strain evidence="2 3">YK1-12-2013</strain>
    </source>
</reference>
<dbReference type="Pfam" id="PF22230">
    <property type="entry name" value="Csx1_CARF"/>
    <property type="match status" value="1"/>
</dbReference>
<dbReference type="PANTHER" id="PTHR37169">
    <property type="entry name" value="CRISPR SYSTEM ENDORIBONUCLEASE CSX1-RELATED"/>
    <property type="match status" value="1"/>
</dbReference>
<comment type="caution">
    <text evidence="2">The sequence shown here is derived from an EMBL/GenBank/DDBJ whole genome shotgun (WGS) entry which is preliminary data.</text>
</comment>
<dbReference type="InterPro" id="IPR052875">
    <property type="entry name" value="CRISPR_assoc_ribonuclease"/>
</dbReference>
<dbReference type="SUPFAM" id="SSF160980">
    <property type="entry name" value="SSO1389-like"/>
    <property type="match status" value="1"/>
</dbReference>
<organism evidence="2 3">
    <name type="scientific">Aeropyrum pernix</name>
    <dbReference type="NCBI Taxonomy" id="56636"/>
    <lineage>
        <taxon>Archaea</taxon>
        <taxon>Thermoproteota</taxon>
        <taxon>Thermoprotei</taxon>
        <taxon>Desulfurococcales</taxon>
        <taxon>Desulfurococcaceae</taxon>
        <taxon>Aeropyrum</taxon>
    </lineage>
</organism>
<feature type="domain" description="CRISPR system endoribonuclease Csx1 CARF" evidence="1">
    <location>
        <begin position="14"/>
        <end position="152"/>
    </location>
</feature>
<dbReference type="AlphaFoldDB" id="A0A401H927"/>
<sequence length="444" mass="49027">MLEYEGGSGEAYPVVLVPETLVSGDVLGRCRDPECYRRKVYGTVGKDASLFLEEMGVGENRVCVMPNIGDYSVAKWEIRGVDLNIVSYYSSMAMLCMLGVGLEKSVDRVVVDLSHGINFMVKAAYRAAMTSSRLLSAIMGREVEVVVYNSEPYRRGVETLEIHKVDGEVVTPGRAASRLVYSYYQGVHRLNSSVDVVKAVRIDRSHQMGREAKKRLNSDSHIKAVNKMLKIHGMQAAASVYFSLPLAALQVGANALRDVGSVEEAVSQLRGAITALQEAMPLVDILHGRVVRHYGGVDYDIVKSALAGAALTVYTMRLYRDFEGNGVYSSDGVVEAELDALEKVVERLPGPLQFVSIYEIHREKSPEREESGEGPAKYLSECCTGQNVQDRNFIAHAGLERNLACRRGSRVRYHESAASGGELYRVLEESLRKTMRLLFRGDQG</sequence>
<dbReference type="InterPro" id="IPR053857">
    <property type="entry name" value="Csx1_CARF"/>
</dbReference>
<proteinExistence type="predicted"/>
<protein>
    <submittedName>
        <fullName evidence="2">CRISPR-associated protein</fullName>
    </submittedName>
</protein>
<dbReference type="Gene3D" id="3.40.50.10640">
    <property type="entry name" value="SSO1389-like"/>
    <property type="match status" value="1"/>
</dbReference>
<evidence type="ECO:0000313" key="3">
    <source>
        <dbReference type="Proteomes" id="UP000291213"/>
    </source>
</evidence>
<evidence type="ECO:0000313" key="2">
    <source>
        <dbReference type="EMBL" id="GBF08842.1"/>
    </source>
</evidence>
<evidence type="ECO:0000259" key="1">
    <source>
        <dbReference type="Pfam" id="PF22230"/>
    </source>
</evidence>